<dbReference type="PANTHER" id="PTHR46378">
    <property type="entry name" value="STEROL REGULATORY ELEMENT-BINDING PROTEIN CLEAVAGE-ACTIVATING PROTEIN"/>
    <property type="match status" value="1"/>
</dbReference>
<organism evidence="12 13">
    <name type="scientific">Panagrolaimus superbus</name>
    <dbReference type="NCBI Taxonomy" id="310955"/>
    <lineage>
        <taxon>Eukaryota</taxon>
        <taxon>Metazoa</taxon>
        <taxon>Ecdysozoa</taxon>
        <taxon>Nematoda</taxon>
        <taxon>Chromadorea</taxon>
        <taxon>Rhabditida</taxon>
        <taxon>Tylenchina</taxon>
        <taxon>Panagrolaimomorpha</taxon>
        <taxon>Panagrolaimoidea</taxon>
        <taxon>Panagrolaimidae</taxon>
        <taxon>Panagrolaimus</taxon>
    </lineage>
</organism>
<keyword evidence="4" id="KW-0677">Repeat</keyword>
<dbReference type="InterPro" id="IPR000731">
    <property type="entry name" value="SSD"/>
</dbReference>
<dbReference type="InterPro" id="IPR057041">
    <property type="entry name" value="SCAP_N"/>
</dbReference>
<keyword evidence="3" id="KW-0853">WD repeat</keyword>
<feature type="transmembrane region" description="Helical" evidence="9">
    <location>
        <begin position="593"/>
        <end position="617"/>
    </location>
</feature>
<feature type="transmembrane region" description="Helical" evidence="9">
    <location>
        <begin position="964"/>
        <end position="984"/>
    </location>
</feature>
<evidence type="ECO:0000256" key="7">
    <source>
        <dbReference type="ARBA" id="ARBA00023136"/>
    </source>
</evidence>
<keyword evidence="9" id="KW-0812">Transmembrane</keyword>
<dbReference type="GO" id="GO:0000139">
    <property type="term" value="C:Golgi membrane"/>
    <property type="evidence" value="ECO:0007669"/>
    <property type="project" value="UniProtKB-SubCell"/>
</dbReference>
<dbReference type="Proteomes" id="UP000887577">
    <property type="component" value="Unplaced"/>
</dbReference>
<evidence type="ECO:0000256" key="3">
    <source>
        <dbReference type="ARBA" id="ARBA00022574"/>
    </source>
</evidence>
<feature type="transmembrane region" description="Helical" evidence="9">
    <location>
        <begin position="822"/>
        <end position="842"/>
    </location>
</feature>
<name>A0A914ZHJ2_9BILA</name>
<dbReference type="GO" id="GO:0005789">
    <property type="term" value="C:endoplasmic reticulum membrane"/>
    <property type="evidence" value="ECO:0007669"/>
    <property type="project" value="InterPro"/>
</dbReference>
<dbReference type="GO" id="GO:0032934">
    <property type="term" value="F:sterol binding"/>
    <property type="evidence" value="ECO:0007669"/>
    <property type="project" value="InterPro"/>
</dbReference>
<dbReference type="WBParaSite" id="PSU_v2.g9769.t1">
    <property type="protein sequence ID" value="PSU_v2.g9769.t1"/>
    <property type="gene ID" value="PSU_v2.g9769"/>
</dbReference>
<evidence type="ECO:0000256" key="8">
    <source>
        <dbReference type="SAM" id="MobiDB-lite"/>
    </source>
</evidence>
<accession>A0A914ZHJ2</accession>
<dbReference type="Pfam" id="PF01398">
    <property type="entry name" value="JAB"/>
    <property type="match status" value="1"/>
</dbReference>
<evidence type="ECO:0000313" key="13">
    <source>
        <dbReference type="WBParaSite" id="PSU_v2.g9769.t1"/>
    </source>
</evidence>
<dbReference type="PROSITE" id="PS50156">
    <property type="entry name" value="SSD"/>
    <property type="match status" value="1"/>
</dbReference>
<evidence type="ECO:0000256" key="1">
    <source>
        <dbReference type="ARBA" id="ARBA00004240"/>
    </source>
</evidence>
<evidence type="ECO:0000259" key="10">
    <source>
        <dbReference type="PROSITE" id="PS50156"/>
    </source>
</evidence>
<sequence length="1118" mass="128205">MASPLTVKVHPLVLLTMVDSYERRSKKGATKDQSLGTLMGFYEKNVLQITDCYAIPFRVTPGGMPEIDDAFNREMYHAAHRTTPSEQMVGWFFTVSDLSSHCEQFHNYFTQLVSGLNVRRDQPPIVLLTLDVNFTEGSKGNLPIRAFLRSECGLQKQSHARVFQPLRVDIEGFQGENVALDLIMKGVNSTTRETVLDVGLNPISEGVDQMIQWLERILKYVDEVLAKEELPEDSTIGRRLNEIVDTAATLLQSDKRDNLIKNSLRDYTMISYLANLTNAQLALEEPIIKIVNRVSQSYYDYGRFCAAHPIACISICILTMIVLSFPALARVKLPISSPMDVYWTQELQPDISKNNTSAPEWLLLQSALYFQQIIVKAHVEPWHSHNMTPVMAIKGPLSRAFNVMEHLEKVKIPSSIKDGETVNLNSLCFHLPSSPDIFFRNLLPTYGCLLLSPTLFWGKNKDRFLQDENIVSTIFNPICIPSMCPRDILLGAPTRLTGIKQTFQTNRRRSIEFAITIIQSKYDASFRKALISSLATEFKIVDSMASDESTYVYVFYRPRKYFTDYFPLFASYFLCMIYFYYTVSKFEMVKSKWGLAFAAFNTVFWTLAITSGICAYFDLTSTLWGAGFYPYLAMIIGLENILCITRAVVYTNPTMDVAARVSHGLSHEGYTITKFFLMEMSFLGIGYLTFVSEIQEFCTFAFIALVVDFYMQLFFYTPCLVFDLQRLGDAEKEKFSHMLFKSDIRKLKNYPMPKCPARIILPWMFGKKEKLIRTQSEANFKNSNEKFHRRTLSTDKATQIGKNDTPISYRLRVLYFWTRTRFVQRGVMVFFAIWVLWLAFIVHRWKLWDAAVSLSKNASSYGFGVSHHILDTAPLQWAHWQRQTFKWWPAVFGTYNMSLSGHYVTFLPPIVLQTVISPNDSSLIFYGGGDSRADDIASIRNTADPTRHPELQNRITFLERQMTAVLVTSMFLPFCFVVAFILYICFWDRWRQYRAASRKCEDVHPLPKTHLSHNFVELTPLLFSNHEIVIECATVQQPSTVIFTSLDSRVYICGTYNGEAKQQLARWQPHIEKVEGIRHRLRTDTEHSISEGRTPPSTSSQSMGGGNASVAMMFGWFY</sequence>
<dbReference type="SMART" id="SM00232">
    <property type="entry name" value="JAB_MPN"/>
    <property type="match status" value="1"/>
</dbReference>
<feature type="transmembrane region" description="Helical" evidence="9">
    <location>
        <begin position="306"/>
        <end position="329"/>
    </location>
</feature>
<proteinExistence type="predicted"/>
<reference evidence="13" key="1">
    <citation type="submission" date="2022-11" db="UniProtKB">
        <authorList>
            <consortium name="WormBaseParasite"/>
        </authorList>
    </citation>
    <scope>IDENTIFICATION</scope>
</reference>
<dbReference type="GO" id="GO:0032933">
    <property type="term" value="P:SREBP signaling pathway"/>
    <property type="evidence" value="ECO:0007669"/>
    <property type="project" value="InterPro"/>
</dbReference>
<dbReference type="Pfam" id="PF12349">
    <property type="entry name" value="Sterol-sensing"/>
    <property type="match status" value="1"/>
</dbReference>
<keyword evidence="9" id="KW-1133">Transmembrane helix</keyword>
<dbReference type="Pfam" id="PF24006">
    <property type="entry name" value="SCAP_N"/>
    <property type="match status" value="1"/>
</dbReference>
<dbReference type="InterPro" id="IPR053958">
    <property type="entry name" value="HMGCR/SNAP/NPC1-like_SSD"/>
</dbReference>
<dbReference type="InterPro" id="IPR030225">
    <property type="entry name" value="SCAP"/>
</dbReference>
<feature type="domain" description="SSD" evidence="10">
    <location>
        <begin position="564"/>
        <end position="722"/>
    </location>
</feature>
<evidence type="ECO:0000256" key="9">
    <source>
        <dbReference type="SAM" id="Phobius"/>
    </source>
</evidence>
<evidence type="ECO:0000256" key="2">
    <source>
        <dbReference type="ARBA" id="ARBA00004394"/>
    </source>
</evidence>
<evidence type="ECO:0000313" key="12">
    <source>
        <dbReference type="Proteomes" id="UP000887577"/>
    </source>
</evidence>
<evidence type="ECO:0000256" key="4">
    <source>
        <dbReference type="ARBA" id="ARBA00022737"/>
    </source>
</evidence>
<dbReference type="PANTHER" id="PTHR46378:SF1">
    <property type="entry name" value="STEROL REGULATORY ELEMENT-BINDING PROTEIN CLEAVAGE-ACTIVATING PROTEIN"/>
    <property type="match status" value="1"/>
</dbReference>
<dbReference type="InterPro" id="IPR000555">
    <property type="entry name" value="JAMM/MPN+_dom"/>
</dbReference>
<dbReference type="GO" id="GO:0008237">
    <property type="term" value="F:metallopeptidase activity"/>
    <property type="evidence" value="ECO:0007669"/>
    <property type="project" value="InterPro"/>
</dbReference>
<comment type="subcellular location">
    <subcellularLocation>
        <location evidence="1">Endoplasmic reticulum</location>
    </subcellularLocation>
    <subcellularLocation>
        <location evidence="2">Golgi apparatus membrane</location>
    </subcellularLocation>
</comment>
<dbReference type="InterPro" id="IPR037518">
    <property type="entry name" value="MPN"/>
</dbReference>
<keyword evidence="12" id="KW-1185">Reference proteome</keyword>
<dbReference type="GO" id="GO:0032936">
    <property type="term" value="C:SREBP-SCAP complex"/>
    <property type="evidence" value="ECO:0007669"/>
    <property type="project" value="TreeGrafter"/>
</dbReference>
<feature type="transmembrane region" description="Helical" evidence="9">
    <location>
        <begin position="565"/>
        <end position="581"/>
    </location>
</feature>
<keyword evidence="5" id="KW-0256">Endoplasmic reticulum</keyword>
<evidence type="ECO:0000259" key="11">
    <source>
        <dbReference type="PROSITE" id="PS50249"/>
    </source>
</evidence>
<dbReference type="Pfam" id="PF13012">
    <property type="entry name" value="MitMem_reg"/>
    <property type="match status" value="1"/>
</dbReference>
<dbReference type="GO" id="GO:0045540">
    <property type="term" value="P:regulation of cholesterol biosynthetic process"/>
    <property type="evidence" value="ECO:0007669"/>
    <property type="project" value="TreeGrafter"/>
</dbReference>
<evidence type="ECO:0000256" key="6">
    <source>
        <dbReference type="ARBA" id="ARBA00023034"/>
    </source>
</evidence>
<dbReference type="PROSITE" id="PS50249">
    <property type="entry name" value="MPN"/>
    <property type="match status" value="1"/>
</dbReference>
<dbReference type="InterPro" id="IPR024969">
    <property type="entry name" value="EIF3F/CSN6-like_C"/>
</dbReference>
<feature type="transmembrane region" description="Helical" evidence="9">
    <location>
        <begin position="629"/>
        <end position="649"/>
    </location>
</feature>
<dbReference type="AlphaFoldDB" id="A0A914ZHJ2"/>
<feature type="region of interest" description="Disordered" evidence="8">
    <location>
        <begin position="1082"/>
        <end position="1106"/>
    </location>
</feature>
<evidence type="ECO:0000256" key="5">
    <source>
        <dbReference type="ARBA" id="ARBA00022824"/>
    </source>
</evidence>
<feature type="domain" description="MPN" evidence="11">
    <location>
        <begin position="7"/>
        <end position="153"/>
    </location>
</feature>
<keyword evidence="7 9" id="KW-0472">Membrane</keyword>
<dbReference type="Gene3D" id="3.40.140.10">
    <property type="entry name" value="Cytidine Deaminase, domain 2"/>
    <property type="match status" value="1"/>
</dbReference>
<keyword evidence="6" id="KW-0333">Golgi apparatus</keyword>
<protein>
    <submittedName>
        <fullName evidence="13">Uncharacterized protein</fullName>
    </submittedName>
</protein>